<keyword evidence="2" id="KW-0221">Differentiation</keyword>
<keyword evidence="8" id="KW-1133">Transmembrane helix</keyword>
<keyword evidence="8" id="KW-0812">Transmembrane</keyword>
<evidence type="ECO:0000256" key="4">
    <source>
        <dbReference type="ARBA" id="ARBA00023136"/>
    </source>
</evidence>
<dbReference type="Pfam" id="PF01403">
    <property type="entry name" value="Sema"/>
    <property type="match status" value="1"/>
</dbReference>
<comment type="subcellular location">
    <subcellularLocation>
        <location evidence="1">Membrane</location>
        <topology evidence="1">Single-pass membrane protein</topology>
    </subcellularLocation>
</comment>
<dbReference type="SUPFAM" id="SSF101912">
    <property type="entry name" value="Sema domain"/>
    <property type="match status" value="1"/>
</dbReference>
<dbReference type="OrthoDB" id="9988752at2759"/>
<dbReference type="PROSITE" id="PS50092">
    <property type="entry name" value="TSP1"/>
    <property type="match status" value="3"/>
</dbReference>
<dbReference type="EMBL" id="OC854611">
    <property type="protein sequence ID" value="CAD7619725.1"/>
    <property type="molecule type" value="Genomic_DNA"/>
</dbReference>
<dbReference type="Gene3D" id="2.130.10.10">
    <property type="entry name" value="YVTN repeat-like/Quinoprotein amine dehydrogenase"/>
    <property type="match status" value="1"/>
</dbReference>
<dbReference type="GO" id="GO:0030335">
    <property type="term" value="P:positive regulation of cell migration"/>
    <property type="evidence" value="ECO:0007669"/>
    <property type="project" value="TreeGrafter"/>
</dbReference>
<dbReference type="SUPFAM" id="SSF82895">
    <property type="entry name" value="TSP-1 type 1 repeat"/>
    <property type="match status" value="3"/>
</dbReference>
<dbReference type="InterPro" id="IPR027231">
    <property type="entry name" value="Semaphorin"/>
</dbReference>
<evidence type="ECO:0000313" key="10">
    <source>
        <dbReference type="EMBL" id="CAD7619725.1"/>
    </source>
</evidence>
<evidence type="ECO:0000256" key="7">
    <source>
        <dbReference type="PROSITE-ProRule" id="PRU00352"/>
    </source>
</evidence>
<feature type="transmembrane region" description="Helical" evidence="8">
    <location>
        <begin position="12"/>
        <end position="31"/>
    </location>
</feature>
<dbReference type="PROSITE" id="PS51004">
    <property type="entry name" value="SEMA"/>
    <property type="match status" value="1"/>
</dbReference>
<proteinExistence type="predicted"/>
<dbReference type="InterPro" id="IPR001627">
    <property type="entry name" value="Semap_dom"/>
</dbReference>
<dbReference type="InterPro" id="IPR016201">
    <property type="entry name" value="PSI"/>
</dbReference>
<dbReference type="FunFam" id="2.20.100.10:FF:000001">
    <property type="entry name" value="semaphorin-5A isoform X1"/>
    <property type="match status" value="1"/>
</dbReference>
<accession>A0A7R9KBP8</accession>
<dbReference type="PANTHER" id="PTHR11036">
    <property type="entry name" value="SEMAPHORIN"/>
    <property type="match status" value="1"/>
</dbReference>
<feature type="domain" description="Sema" evidence="9">
    <location>
        <begin position="15"/>
        <end position="492"/>
    </location>
</feature>
<keyword evidence="5" id="KW-1015">Disulfide bond</keyword>
<dbReference type="Pfam" id="PF01437">
    <property type="entry name" value="PSI"/>
    <property type="match status" value="1"/>
</dbReference>
<dbReference type="SMART" id="SM00209">
    <property type="entry name" value="TSP1"/>
    <property type="match status" value="3"/>
</dbReference>
<dbReference type="EMBL" id="CAJPIZ010000036">
    <property type="protein sequence ID" value="CAG2100155.1"/>
    <property type="molecule type" value="Genomic_DNA"/>
</dbReference>
<dbReference type="GO" id="GO:0030215">
    <property type="term" value="F:semaphorin receptor binding"/>
    <property type="evidence" value="ECO:0007669"/>
    <property type="project" value="InterPro"/>
</dbReference>
<dbReference type="Gene3D" id="2.20.100.10">
    <property type="entry name" value="Thrombospondin type-1 (TSP1) repeat"/>
    <property type="match status" value="2"/>
</dbReference>
<name>A0A7R9KBP8_9ACAR</name>
<dbReference type="Gene3D" id="3.30.1680.10">
    <property type="entry name" value="ligand-binding face of the semaphorins, domain 2"/>
    <property type="match status" value="1"/>
</dbReference>
<evidence type="ECO:0000256" key="2">
    <source>
        <dbReference type="ARBA" id="ARBA00022782"/>
    </source>
</evidence>
<gene>
    <name evidence="10" type="ORF">OSB1V03_LOCUS224</name>
</gene>
<dbReference type="GO" id="GO:0071526">
    <property type="term" value="P:semaphorin-plexin signaling pathway"/>
    <property type="evidence" value="ECO:0007669"/>
    <property type="project" value="TreeGrafter"/>
</dbReference>
<dbReference type="GO" id="GO:0045499">
    <property type="term" value="F:chemorepellent activity"/>
    <property type="evidence" value="ECO:0007669"/>
    <property type="project" value="TreeGrafter"/>
</dbReference>
<evidence type="ECO:0000313" key="11">
    <source>
        <dbReference type="Proteomes" id="UP000759131"/>
    </source>
</evidence>
<dbReference type="InterPro" id="IPR036383">
    <property type="entry name" value="TSP1_rpt_sf"/>
</dbReference>
<keyword evidence="3" id="KW-0524">Neurogenesis</keyword>
<feature type="transmembrane region" description="Helical" evidence="8">
    <location>
        <begin position="889"/>
        <end position="907"/>
    </location>
</feature>
<dbReference type="SMART" id="SM00630">
    <property type="entry name" value="Sema"/>
    <property type="match status" value="1"/>
</dbReference>
<evidence type="ECO:0000256" key="8">
    <source>
        <dbReference type="SAM" id="Phobius"/>
    </source>
</evidence>
<reference evidence="10" key="1">
    <citation type="submission" date="2020-11" db="EMBL/GenBank/DDBJ databases">
        <authorList>
            <person name="Tran Van P."/>
        </authorList>
    </citation>
    <scope>NUCLEOTIDE SEQUENCE</scope>
</reference>
<evidence type="ECO:0000256" key="3">
    <source>
        <dbReference type="ARBA" id="ARBA00022902"/>
    </source>
</evidence>
<evidence type="ECO:0000256" key="1">
    <source>
        <dbReference type="ARBA" id="ARBA00004167"/>
    </source>
</evidence>
<dbReference type="InterPro" id="IPR036352">
    <property type="entry name" value="Semap_dom_sf"/>
</dbReference>
<dbReference type="InterPro" id="IPR002165">
    <property type="entry name" value="Plexin_repeat"/>
</dbReference>
<organism evidence="10">
    <name type="scientific">Medioppia subpectinata</name>
    <dbReference type="NCBI Taxonomy" id="1979941"/>
    <lineage>
        <taxon>Eukaryota</taxon>
        <taxon>Metazoa</taxon>
        <taxon>Ecdysozoa</taxon>
        <taxon>Arthropoda</taxon>
        <taxon>Chelicerata</taxon>
        <taxon>Arachnida</taxon>
        <taxon>Acari</taxon>
        <taxon>Acariformes</taxon>
        <taxon>Sarcoptiformes</taxon>
        <taxon>Oribatida</taxon>
        <taxon>Brachypylina</taxon>
        <taxon>Oppioidea</taxon>
        <taxon>Oppiidae</taxon>
        <taxon>Medioppia</taxon>
    </lineage>
</organism>
<keyword evidence="6" id="KW-0325">Glycoprotein</keyword>
<evidence type="ECO:0000256" key="5">
    <source>
        <dbReference type="ARBA" id="ARBA00023157"/>
    </source>
</evidence>
<dbReference type="Pfam" id="PF00090">
    <property type="entry name" value="TSP_1"/>
    <property type="match status" value="2"/>
</dbReference>
<sequence>MSIKSIHHLLHRYLLIIICISTAFASNANFLERYSQSGVQYYQQLMFDVNNYQLIVGARDYLVRVGLDNFESSRPEAHYIPADTEKQKLCERKGMKRWQCHNYITVLLPIAATKQVLVCGTNAFSPECEVRQLLSLSTVIKRESGVSKTAFSPLWNTTALLTQSGDYYYAGPLDFRGIDAAITKHPSNPLSPTQSSALLATSAPNKKSILRTLQSDSKWINADANFVYNFEYESHIYFLFRESAVEYINCGKKIYSRIGRVCKNDIGGQLYYRENWTSFIKSRLNCSIPGLFPFYFDEIESVDWVDTGDVPTLYATFNTPENSIHGSAICAFSIHSVLSSFHGSFKQQKNTDSNWESSQANKDIFECMTSNKNTSELHQSQRLNSQFQLMDSAVKSVNSRPYVVETDKRFQFIAVDVIQTKHHSSVEVIFVTTTEGLLMKYVRWPFATKSCLIDQIRVISNTSDDSILSMKLLRDTQSLYLGTKREIIRISVERCHTFPDRSQCLLSGDPYCGWDQLKMACTTAPGRNPKAEEWIQSDSTQCYESKANQWSDWFECNQMNKSLGDLCLCRMRSCSQSTYSSNYCMNGREIQITNCTQNGGWTDWSQWSTCSATCGSANKYRYRKCASPAPAFGGRNCRGLERESIPCVSQPPCANSTSIQEPIKPANQWSNWSEWEICSAKCGGGVQLRRRRCESTSKACIGCDVEWRLCNRHDCGDFKQQSEWTDWLIRNITGDGVNEQRFRFGCRSEGFSAHISTRTEERFVASNNVWSQCSDGACNGFQFKWTGVHFISRECSSPHCQGWSQWSQWTQCVYGKQHRSRECLGADRCLGPFKEMRYCNQNNQYLGNDDINSIDVINEKPVYRMSTSAKEDDSGAENYSLQKVLLCSLLSFGCGAIISGLFIYLLLTKNERIRDMRHKRLSLRLFSQLKTTSNAYESPHEYKSNQSVLSPLNSISPVREATIKRSSTIRAQLHSDQNF</sequence>
<keyword evidence="11" id="KW-1185">Reference proteome</keyword>
<dbReference type="SMART" id="SM00423">
    <property type="entry name" value="PSI"/>
    <property type="match status" value="1"/>
</dbReference>
<evidence type="ECO:0000259" key="9">
    <source>
        <dbReference type="PROSITE" id="PS51004"/>
    </source>
</evidence>
<dbReference type="GO" id="GO:0005886">
    <property type="term" value="C:plasma membrane"/>
    <property type="evidence" value="ECO:0007669"/>
    <property type="project" value="TreeGrafter"/>
</dbReference>
<dbReference type="PANTHER" id="PTHR11036:SF79">
    <property type="entry name" value="SEMAPHORIN 5C, ISOFORM A"/>
    <property type="match status" value="1"/>
</dbReference>
<dbReference type="InterPro" id="IPR015943">
    <property type="entry name" value="WD40/YVTN_repeat-like_dom_sf"/>
</dbReference>
<keyword evidence="4 8" id="KW-0472">Membrane</keyword>
<dbReference type="SUPFAM" id="SSF103575">
    <property type="entry name" value="Plexin repeat"/>
    <property type="match status" value="1"/>
</dbReference>
<comment type="caution">
    <text evidence="7">Lacks conserved residue(s) required for the propagation of feature annotation.</text>
</comment>
<dbReference type="Proteomes" id="UP000759131">
    <property type="component" value="Unassembled WGS sequence"/>
</dbReference>
<protein>
    <recommendedName>
        <fullName evidence="9">Sema domain-containing protein</fullName>
    </recommendedName>
</protein>
<dbReference type="GO" id="GO:0007411">
    <property type="term" value="P:axon guidance"/>
    <property type="evidence" value="ECO:0007669"/>
    <property type="project" value="TreeGrafter"/>
</dbReference>
<dbReference type="AlphaFoldDB" id="A0A7R9KBP8"/>
<evidence type="ECO:0000256" key="6">
    <source>
        <dbReference type="ARBA" id="ARBA00023180"/>
    </source>
</evidence>
<dbReference type="InterPro" id="IPR000884">
    <property type="entry name" value="TSP1_rpt"/>
</dbReference>